<feature type="disulfide bond" evidence="11">
    <location>
        <begin position="1370"/>
        <end position="1385"/>
    </location>
</feature>
<feature type="repeat" description="LDL-receptor class B" evidence="12">
    <location>
        <begin position="453"/>
        <end position="495"/>
    </location>
</feature>
<keyword evidence="10" id="KW-0325">Glycoprotein</keyword>
<feature type="compositionally biased region" description="Pro residues" evidence="13">
    <location>
        <begin position="1790"/>
        <end position="1802"/>
    </location>
</feature>
<dbReference type="SMART" id="SM00181">
    <property type="entry name" value="EGF"/>
    <property type="match status" value="4"/>
</dbReference>
<feature type="disulfide bond" evidence="11">
    <location>
        <begin position="1433"/>
        <end position="1451"/>
    </location>
</feature>
<evidence type="ECO:0000256" key="8">
    <source>
        <dbReference type="ARBA" id="ARBA00023157"/>
    </source>
</evidence>
<keyword evidence="5" id="KW-0732">Signal</keyword>
<keyword evidence="6" id="KW-0677">Repeat</keyword>
<dbReference type="InterPro" id="IPR002172">
    <property type="entry name" value="LDrepeatLR_classA_rpt"/>
</dbReference>
<evidence type="ECO:0000256" key="4">
    <source>
        <dbReference type="ARBA" id="ARBA00022583"/>
    </source>
</evidence>
<dbReference type="SUPFAM" id="SSF57424">
    <property type="entry name" value="LDL receptor-like module"/>
    <property type="match status" value="2"/>
</dbReference>
<name>A0A922L983_DERFA</name>
<feature type="repeat" description="LDL-receptor class B" evidence="12">
    <location>
        <begin position="175"/>
        <end position="217"/>
    </location>
</feature>
<keyword evidence="17" id="KW-0449">Lipoprotein</keyword>
<dbReference type="SUPFAM" id="SSF63825">
    <property type="entry name" value="YWTD domain"/>
    <property type="match status" value="4"/>
</dbReference>
<feature type="domain" description="EGF-like" evidence="15">
    <location>
        <begin position="1305"/>
        <end position="1346"/>
    </location>
</feature>
<reference evidence="17" key="1">
    <citation type="submission" date="2013-05" db="EMBL/GenBank/DDBJ databases">
        <authorList>
            <person name="Yim A.K.Y."/>
            <person name="Chan T.F."/>
            <person name="Ji K.M."/>
            <person name="Liu X.Y."/>
            <person name="Zhou J.W."/>
            <person name="Li R.Q."/>
            <person name="Yang K.Y."/>
            <person name="Li J."/>
            <person name="Li M."/>
            <person name="Law P.T.W."/>
            <person name="Wu Y.L."/>
            <person name="Cai Z.L."/>
            <person name="Qin H."/>
            <person name="Bao Y."/>
            <person name="Leung R.K.K."/>
            <person name="Ng P.K.S."/>
            <person name="Zou J."/>
            <person name="Zhong X.J."/>
            <person name="Ran P.X."/>
            <person name="Zhong N.S."/>
            <person name="Liu Z.G."/>
            <person name="Tsui S.K.W."/>
        </authorList>
    </citation>
    <scope>NUCLEOTIDE SEQUENCE</scope>
    <source>
        <strain evidence="17">Derf</strain>
        <tissue evidence="17">Whole organism</tissue>
    </source>
</reference>
<evidence type="ECO:0000313" key="16">
    <source>
        <dbReference type="EMBL" id="KAH7641447.1"/>
    </source>
</evidence>
<dbReference type="GO" id="GO:0005886">
    <property type="term" value="C:plasma membrane"/>
    <property type="evidence" value="ECO:0007669"/>
    <property type="project" value="UniProtKB-SubCell"/>
</dbReference>
<dbReference type="PANTHER" id="PTHR46513">
    <property type="entry name" value="VITELLOGENIN RECEPTOR-LIKE PROTEIN-RELATED-RELATED"/>
    <property type="match status" value="1"/>
</dbReference>
<feature type="repeat" description="LDL-receptor class B" evidence="12">
    <location>
        <begin position="218"/>
        <end position="263"/>
    </location>
</feature>
<dbReference type="EMBL" id="ASGP02000001">
    <property type="protein sequence ID" value="KAH9527259.1"/>
    <property type="molecule type" value="Genomic_DNA"/>
</dbReference>
<dbReference type="Pfam" id="PF14670">
    <property type="entry name" value="FXa_inhibition"/>
    <property type="match status" value="1"/>
</dbReference>
<dbReference type="PROSITE" id="PS51120">
    <property type="entry name" value="LDLRB"/>
    <property type="match status" value="9"/>
</dbReference>
<reference evidence="16" key="3">
    <citation type="journal article" date="2021" name="World Allergy Organ. J.">
        <title>Chromosome-level assembly of Dermatophagoides farinae genome and transcriptome reveals two novel allergens Der f 37 and Der f 39.</title>
        <authorList>
            <person name="Chen J."/>
            <person name="Cai Z."/>
            <person name="Fan D."/>
            <person name="Hu J."/>
            <person name="Hou Y."/>
            <person name="He Y."/>
            <person name="Zhang Z."/>
            <person name="Zhao Z."/>
            <person name="Gao P."/>
            <person name="Hu W."/>
            <person name="Sun J."/>
            <person name="Li J."/>
            <person name="Ji K."/>
        </authorList>
    </citation>
    <scope>NUCLEOTIDE SEQUENCE</scope>
    <source>
        <strain evidence="16">JKM2019</strain>
    </source>
</reference>
<evidence type="ECO:0000256" key="13">
    <source>
        <dbReference type="SAM" id="MobiDB-lite"/>
    </source>
</evidence>
<dbReference type="FunFam" id="2.120.10.30:FF:000008">
    <property type="entry name" value="Low-density lipoprotein receptor-related protein 4"/>
    <property type="match status" value="1"/>
</dbReference>
<feature type="domain" description="EGF-like" evidence="15">
    <location>
        <begin position="979"/>
        <end position="1025"/>
    </location>
</feature>
<feature type="domain" description="EGF-like" evidence="15">
    <location>
        <begin position="672"/>
        <end position="711"/>
    </location>
</feature>
<comment type="caution">
    <text evidence="17">The sequence shown here is derived from an EMBL/GenBank/DDBJ whole genome shotgun (WGS) entry which is preliminary data.</text>
</comment>
<keyword evidence="4" id="KW-0254">Endocytosis</keyword>
<keyword evidence="8 11" id="KW-1015">Disulfide bond</keyword>
<feature type="compositionally biased region" description="Basic residues" evidence="13">
    <location>
        <begin position="1705"/>
        <end position="1717"/>
    </location>
</feature>
<keyword evidence="18" id="KW-1185">Reference proteome</keyword>
<feature type="disulfide bond" evidence="11">
    <location>
        <begin position="1351"/>
        <end position="1363"/>
    </location>
</feature>
<dbReference type="CDD" id="cd00112">
    <property type="entry name" value="LDLa"/>
    <property type="match status" value="3"/>
</dbReference>
<feature type="repeat" description="LDL-receptor class B" evidence="12">
    <location>
        <begin position="799"/>
        <end position="841"/>
    </location>
</feature>
<dbReference type="PANTHER" id="PTHR46513:SF41">
    <property type="entry name" value="LOW-DENSITY LIPOPROTEIN RECEPTOR-RELATED PROTEIN"/>
    <property type="match status" value="1"/>
</dbReference>
<evidence type="ECO:0000313" key="18">
    <source>
        <dbReference type="Proteomes" id="UP000790347"/>
    </source>
</evidence>
<evidence type="ECO:0000313" key="17">
    <source>
        <dbReference type="EMBL" id="KAH9527259.1"/>
    </source>
</evidence>
<dbReference type="GO" id="GO:0006897">
    <property type="term" value="P:endocytosis"/>
    <property type="evidence" value="ECO:0007669"/>
    <property type="project" value="UniProtKB-KW"/>
</dbReference>
<feature type="repeat" description="LDL-receptor class B" evidence="12">
    <location>
        <begin position="842"/>
        <end position="884"/>
    </location>
</feature>
<dbReference type="InterPro" id="IPR050778">
    <property type="entry name" value="Cueball_EGF_LRP_Nidogen"/>
</dbReference>
<dbReference type="Gene3D" id="2.120.10.30">
    <property type="entry name" value="TolB, C-terminal domain"/>
    <property type="match status" value="4"/>
</dbReference>
<dbReference type="FunFam" id="2.120.10.30:FF:000241">
    <property type="entry name" value="Low-density lipoprotein receptor-related protein 6"/>
    <property type="match status" value="2"/>
</dbReference>
<feature type="disulfide bond" evidence="11">
    <location>
        <begin position="1410"/>
        <end position="1425"/>
    </location>
</feature>
<keyword evidence="14" id="KW-0812">Transmembrane</keyword>
<feature type="repeat" description="LDL-receptor class B" evidence="12">
    <location>
        <begin position="539"/>
        <end position="582"/>
    </location>
</feature>
<dbReference type="PRINTS" id="PR00261">
    <property type="entry name" value="LDLRECEPTOR"/>
</dbReference>
<dbReference type="Pfam" id="PF00057">
    <property type="entry name" value="Ldl_recept_a"/>
    <property type="match status" value="2"/>
</dbReference>
<keyword evidence="2" id="KW-1003">Cell membrane</keyword>
<keyword evidence="3" id="KW-0245">EGF-like domain</keyword>
<feature type="domain" description="EGF-like" evidence="15">
    <location>
        <begin position="365"/>
        <end position="405"/>
    </location>
</feature>
<dbReference type="InterPro" id="IPR036055">
    <property type="entry name" value="LDL_receptor-like_sf"/>
</dbReference>
<evidence type="ECO:0000256" key="14">
    <source>
        <dbReference type="SAM" id="Phobius"/>
    </source>
</evidence>
<dbReference type="Gene3D" id="4.10.400.10">
    <property type="entry name" value="Low-density Lipoprotein Receptor"/>
    <property type="match status" value="2"/>
</dbReference>
<dbReference type="InterPro" id="IPR023415">
    <property type="entry name" value="LDLR_class-A_CS"/>
</dbReference>
<evidence type="ECO:0000256" key="10">
    <source>
        <dbReference type="ARBA" id="ARBA00023180"/>
    </source>
</evidence>
<dbReference type="Proteomes" id="UP000790347">
    <property type="component" value="Unassembled WGS sequence"/>
</dbReference>
<feature type="repeat" description="LDL-receptor class B" evidence="12">
    <location>
        <begin position="583"/>
        <end position="625"/>
    </location>
</feature>
<dbReference type="Proteomes" id="UP000828236">
    <property type="component" value="Unassembled WGS sequence"/>
</dbReference>
<evidence type="ECO:0000259" key="15">
    <source>
        <dbReference type="SMART" id="SM00181"/>
    </source>
</evidence>
<keyword evidence="9 17" id="KW-0675">Receptor</keyword>
<sequence>MSKKNVNFLYSKTTTSTTTTIQTIKYQQNIDDITILDPFTNRNVIPYYHKCFTLFIAILWLINFFCTYPVNCSQSIIVANRKDIRKLDELAFNRNISHYHHHYNNKKIYDATILIDQLEDAIAIDFDYEQNLLFWTDRGFEAIKSLNLIDRHHVFDVANTGIESPESLACDWITKKLYWVDSEINNLVVSNYDGTQRTVLVWKNMDTPRTIVLVPSEGFMFWSDWGQEPKIEKISMDGDESTRVIVINKDIYWPNALTVDYESKRLYFGDAKYGYIASCDFDGKNLKKIVSNVSNIFALTMNNNMLYWTEVSNDMQNNRIHRNGLYYFDMDTGIVSTPNLNPELRLSPIGITVFSSSRQPKSFNPCDRNNGGCSHLCLLSSANPSHYSCACPTGVILKSDNRTCHSNAQKFLLLARRFDIRIISLDTADYTPVVLPIRNMKNTITLDYDPVEGKVYWTDDDLRTIKWSTLNGSHQETIISSEIMHTDGLAIDWVARNIYWTDTTIDRIEVARLDGSFRKILINENIDQPRAIAVHPYEGLMFWTDWGQTPKVERASLDGSDRIAIINSSLTWPNGLAIDFELSHIYWCDAKEKTIEMARFDGSDRKTIASFDRSHMFGFSMIDEWIYWTDWTLRTIERVHKMTGHGHSIIIENLPDLMGLKAVGKQFTETNACSAPHNGNCSHFCFNRPHQRFVCACSDGFELNEDGQTCSKSELYFFVLRHNDTTKISFREKKKIPLPINDMHWASSFDVDIGGNHIYWTHNRNRIIYRSLINGSKSEAIVQTGLGSPVNLAIDWISENLYWVDVEFRRIEVAKSNGFFRRILFYDRSRQPNSLVVDPIDSHLFWSDWSNNGRIVSSFLDGNKRKNIVDSVGRATGLTIDFYAKRLFWISLDKIMSSYYNGTGRSSITLDFTVPIKPISMAIDENFVYFLSPDSKTLEFVNKSHEEYFQQNIWLKDDLFSAANHLSIYDVSIHKGWNMCSDKNNKCEHLCFIKTKTTQKHRHQDPYCSCASHYTLDTHDFKRCLPPEKFLLFSQKNLIMRFLFDPKTTTSGDFQDIILPIHNLKNVRTLAFDQFDHFVYWIDGKSIKRTNASGLYPIETLLYPHQSVQPIDLVIDPYARILFWTCNITNSINATRIIGKPIMVGTVHHNPATQDRPRLLAYHQRTNILFWTNNIAYPQIRRISFIPSMKKTTVIKDLRFEVTAIAVDQELDILIWFVSLMNQIECSNLEGYSRQVLYSEDNLYPIAMAAYDRYLFWIERDKKSVMKLPLDLNEGKNKQTIFIKDHTLTDIIAVPQMSKYSSDLFCSRENGGCSHFCFVSNYSSSFNCTCPQGLMLSDGETARDCIDVIECKTGEYQCHTGKCIPGSLRCNGISECPDTSDEMDCPICATNQTICYNHDNLFCLEKRQLCDGINDCAGGFDEICCNHEYEFRCNSNNCITKQQLCDGKQDCLDGEDEHSDRCHDLANNMNNIGNKISTSNPIPNLRFIFLIVIFAIIVFIYSYYQCRRYNHSNHNDDKDVGNGVNDMLMTERYSLPGSTTTTDRGNIIINNNNRNPHKKHQLNGFINTTNNNLNGTVGKLDCNTMTTTTTTISNGMDTLPTEHLNNILGGVGSSNMNNNMTSMNPSSSIILTQTESLIERNVTGASSTSSSANIAAYAQQAINPPPSPATQRSQCSTLSSSLFVARPRQGRNIKNNMFANSSGSKNRKKTNKNKNKWNNKLSNRGPPPTPCSTDVYEDIEPSTIKYVYYDNNQTEMDDEYDYKPPPPTPRYFSDPSCPPSPVTERSYCNPYPPPPSPVQDYE</sequence>
<evidence type="ECO:0000256" key="2">
    <source>
        <dbReference type="ARBA" id="ARBA00022475"/>
    </source>
</evidence>
<feature type="disulfide bond" evidence="11">
    <location>
        <begin position="1358"/>
        <end position="1376"/>
    </location>
</feature>
<dbReference type="Pfam" id="PF00058">
    <property type="entry name" value="Ldl_recept_b"/>
    <property type="match status" value="6"/>
</dbReference>
<feature type="region of interest" description="Disordered" evidence="13">
    <location>
        <begin position="1756"/>
        <end position="1802"/>
    </location>
</feature>
<evidence type="ECO:0000256" key="11">
    <source>
        <dbReference type="PROSITE-ProRule" id="PRU00124"/>
    </source>
</evidence>
<keyword evidence="14" id="KW-1133">Transmembrane helix</keyword>
<dbReference type="SMART" id="SM00135">
    <property type="entry name" value="LY"/>
    <property type="match status" value="17"/>
</dbReference>
<reference evidence="16" key="2">
    <citation type="submission" date="2020-06" db="EMBL/GenBank/DDBJ databases">
        <authorList>
            <person name="Ji K."/>
            <person name="Li J."/>
        </authorList>
    </citation>
    <scope>NUCLEOTIDE SEQUENCE</scope>
    <source>
        <strain evidence="16">JKM2019</strain>
        <tissue evidence="16">Whole body</tissue>
    </source>
</reference>
<gene>
    <name evidence="17" type="primary">LRP6</name>
    <name evidence="17" type="ORF">DERF_001287</name>
    <name evidence="16" type="ORF">HUG17_4491</name>
</gene>
<dbReference type="InterPro" id="IPR000033">
    <property type="entry name" value="LDLR_classB_rpt"/>
</dbReference>
<evidence type="ECO:0000256" key="5">
    <source>
        <dbReference type="ARBA" id="ARBA00022729"/>
    </source>
</evidence>
<feature type="repeat" description="LDL-receptor class B" evidence="12">
    <location>
        <begin position="756"/>
        <end position="798"/>
    </location>
</feature>
<keyword evidence="7 14" id="KW-0472">Membrane</keyword>
<feature type="transmembrane region" description="Helical" evidence="14">
    <location>
        <begin position="1485"/>
        <end position="1504"/>
    </location>
</feature>
<dbReference type="PROSITE" id="PS50068">
    <property type="entry name" value="LDLRA_2"/>
    <property type="match status" value="3"/>
</dbReference>
<dbReference type="EMBL" id="SDOV01000004">
    <property type="protein sequence ID" value="KAH7641447.1"/>
    <property type="molecule type" value="Genomic_DNA"/>
</dbReference>
<dbReference type="InterPro" id="IPR011042">
    <property type="entry name" value="6-blade_b-propeller_TolB-like"/>
</dbReference>
<dbReference type="PROSITE" id="PS01209">
    <property type="entry name" value="LDLRA_1"/>
    <property type="match status" value="1"/>
</dbReference>
<protein>
    <submittedName>
        <fullName evidence="17">Low-density lipoprotein receptor- protein 6</fullName>
    </submittedName>
    <submittedName>
        <fullName evidence="16">Low-density lipoprotein receptor-related protein 6-like protein</fullName>
    </submittedName>
</protein>
<evidence type="ECO:0000256" key="3">
    <source>
        <dbReference type="ARBA" id="ARBA00022536"/>
    </source>
</evidence>
<proteinExistence type="predicted"/>
<reference evidence="17" key="4">
    <citation type="journal article" date="2022" name="Res Sq">
        <title>Comparative Genomics Reveals Insights into the Divergent Evolution of Astigmatic Mites and Household Pest Adaptations.</title>
        <authorList>
            <person name="Xiong Q."/>
            <person name="Wan A.T.-Y."/>
            <person name="Liu X.-Y."/>
            <person name="Fung C.S.-H."/>
            <person name="Xiao X."/>
            <person name="Malainual N."/>
            <person name="Hou J."/>
            <person name="Wang L."/>
            <person name="Wang M."/>
            <person name="Yang K."/>
            <person name="Cui Y."/>
            <person name="Leung E."/>
            <person name="Nong W."/>
            <person name="Shin S.-K."/>
            <person name="Au S."/>
            <person name="Jeong K.Y."/>
            <person name="Chew F.T."/>
            <person name="Hui J."/>
            <person name="Leung T.F."/>
            <person name="Tungtrongchitr A."/>
            <person name="Zhong N."/>
            <person name="Liu Z."/>
            <person name="Tsui S."/>
        </authorList>
    </citation>
    <scope>NUCLEOTIDE SEQUENCE</scope>
    <source>
        <strain evidence="17">Derf</strain>
        <tissue evidence="17">Whole organism</tissue>
    </source>
</reference>
<evidence type="ECO:0000256" key="9">
    <source>
        <dbReference type="ARBA" id="ARBA00023170"/>
    </source>
</evidence>
<feature type="transmembrane region" description="Helical" evidence="14">
    <location>
        <begin position="51"/>
        <end position="70"/>
    </location>
</feature>
<organism evidence="17 18">
    <name type="scientific">Dermatophagoides farinae</name>
    <name type="common">American house dust mite</name>
    <dbReference type="NCBI Taxonomy" id="6954"/>
    <lineage>
        <taxon>Eukaryota</taxon>
        <taxon>Metazoa</taxon>
        <taxon>Ecdysozoa</taxon>
        <taxon>Arthropoda</taxon>
        <taxon>Chelicerata</taxon>
        <taxon>Arachnida</taxon>
        <taxon>Acari</taxon>
        <taxon>Acariformes</taxon>
        <taxon>Sarcoptiformes</taxon>
        <taxon>Astigmata</taxon>
        <taxon>Psoroptidia</taxon>
        <taxon>Analgoidea</taxon>
        <taxon>Pyroglyphidae</taxon>
        <taxon>Dermatophagoidinae</taxon>
        <taxon>Dermatophagoides</taxon>
    </lineage>
</organism>
<evidence type="ECO:0000256" key="6">
    <source>
        <dbReference type="ARBA" id="ARBA00022737"/>
    </source>
</evidence>
<comment type="caution">
    <text evidence="11">Lacks conserved residue(s) required for the propagation of feature annotation.</text>
</comment>
<evidence type="ECO:0000256" key="12">
    <source>
        <dbReference type="PROSITE-ProRule" id="PRU00461"/>
    </source>
</evidence>
<dbReference type="SUPFAM" id="SSF57196">
    <property type="entry name" value="EGF/Laminin"/>
    <property type="match status" value="3"/>
</dbReference>
<accession>A0A922L983</accession>
<dbReference type="InterPro" id="IPR000742">
    <property type="entry name" value="EGF"/>
</dbReference>
<feature type="repeat" description="LDL-receptor class B" evidence="12">
    <location>
        <begin position="496"/>
        <end position="538"/>
    </location>
</feature>
<feature type="region of interest" description="Disordered" evidence="13">
    <location>
        <begin position="1685"/>
        <end position="1737"/>
    </location>
</feature>
<evidence type="ECO:0000256" key="7">
    <source>
        <dbReference type="ARBA" id="ARBA00023136"/>
    </source>
</evidence>
<comment type="subcellular location">
    <subcellularLocation>
        <location evidence="1">Cell membrane</location>
        <topology evidence="1">Single-pass type I membrane protein</topology>
    </subcellularLocation>
</comment>
<evidence type="ECO:0000256" key="1">
    <source>
        <dbReference type="ARBA" id="ARBA00004251"/>
    </source>
</evidence>
<dbReference type="SMART" id="SM00192">
    <property type="entry name" value="LDLa"/>
    <property type="match status" value="3"/>
</dbReference>